<evidence type="ECO:0000313" key="2">
    <source>
        <dbReference type="EMBL" id="KAG0141589.1"/>
    </source>
</evidence>
<dbReference type="EMBL" id="MU167380">
    <property type="protein sequence ID" value="KAG0141589.1"/>
    <property type="molecule type" value="Genomic_DNA"/>
</dbReference>
<dbReference type="Proteomes" id="UP000886653">
    <property type="component" value="Unassembled WGS sequence"/>
</dbReference>
<evidence type="ECO:0000313" key="3">
    <source>
        <dbReference type="Proteomes" id="UP000886653"/>
    </source>
</evidence>
<gene>
    <name evidence="2" type="ORF">CROQUDRAFT_282217</name>
</gene>
<evidence type="ECO:0000256" key="1">
    <source>
        <dbReference type="SAM" id="MobiDB-lite"/>
    </source>
</evidence>
<proteinExistence type="predicted"/>
<feature type="region of interest" description="Disordered" evidence="1">
    <location>
        <begin position="87"/>
        <end position="139"/>
    </location>
</feature>
<reference evidence="2" key="1">
    <citation type="submission" date="2013-11" db="EMBL/GenBank/DDBJ databases">
        <title>Genome sequence of the fusiform rust pathogen reveals effectors for host alternation and coevolution with pine.</title>
        <authorList>
            <consortium name="DOE Joint Genome Institute"/>
            <person name="Smith K."/>
            <person name="Pendleton A."/>
            <person name="Kubisiak T."/>
            <person name="Anderson C."/>
            <person name="Salamov A."/>
            <person name="Aerts A."/>
            <person name="Riley R."/>
            <person name="Clum A."/>
            <person name="Lindquist E."/>
            <person name="Ence D."/>
            <person name="Campbell M."/>
            <person name="Kronenberg Z."/>
            <person name="Feau N."/>
            <person name="Dhillon B."/>
            <person name="Hamelin R."/>
            <person name="Burleigh J."/>
            <person name="Smith J."/>
            <person name="Yandell M."/>
            <person name="Nelson C."/>
            <person name="Grigoriev I."/>
            <person name="Davis J."/>
        </authorList>
    </citation>
    <scope>NUCLEOTIDE SEQUENCE</scope>
    <source>
        <strain evidence="2">G11</strain>
    </source>
</reference>
<comment type="caution">
    <text evidence="2">The sequence shown here is derived from an EMBL/GenBank/DDBJ whole genome shotgun (WGS) entry which is preliminary data.</text>
</comment>
<protein>
    <submittedName>
        <fullName evidence="2">Uncharacterized protein</fullName>
    </submittedName>
</protein>
<sequence>MCDPPSISSFPPHSGSTLFVKLDFKLFSNTFNKSSMTNPGEDRSHHVITQSLPSTFDLAHVRVCLLALRDQTNTFLTEKVEAEAFKDERKKEREYISKHQLAKAQRSGSATNSNSDVDHEADLSNDDEDAEAICQVDEN</sequence>
<name>A0A9P6NCC1_9BASI</name>
<organism evidence="2 3">
    <name type="scientific">Cronartium quercuum f. sp. fusiforme G11</name>
    <dbReference type="NCBI Taxonomy" id="708437"/>
    <lineage>
        <taxon>Eukaryota</taxon>
        <taxon>Fungi</taxon>
        <taxon>Dikarya</taxon>
        <taxon>Basidiomycota</taxon>
        <taxon>Pucciniomycotina</taxon>
        <taxon>Pucciniomycetes</taxon>
        <taxon>Pucciniales</taxon>
        <taxon>Coleosporiaceae</taxon>
        <taxon>Cronartium</taxon>
    </lineage>
</organism>
<feature type="compositionally biased region" description="Polar residues" evidence="1">
    <location>
        <begin position="106"/>
        <end position="115"/>
    </location>
</feature>
<accession>A0A9P6NCC1</accession>
<dbReference type="AlphaFoldDB" id="A0A9P6NCC1"/>
<keyword evidence="3" id="KW-1185">Reference proteome</keyword>
<feature type="compositionally biased region" description="Basic and acidic residues" evidence="1">
    <location>
        <begin position="87"/>
        <end position="97"/>
    </location>
</feature>
<feature type="compositionally biased region" description="Acidic residues" evidence="1">
    <location>
        <begin position="123"/>
        <end position="139"/>
    </location>
</feature>